<accession>A0A8H6JFK0</accession>
<name>A0A8H6JFK0_9PEZI</name>
<proteinExistence type="predicted"/>
<sequence>MDGTALPAILGACREKKKDMTGDFFLTDMAMDKQAGYVPATVGLKHFLREVGRNTQAQDAASQPTAARKAAFLVAGLADFQPWLCPIRFPAHSAHHAVPCQPHATPTQHGTALPFLPWCVSMSSIKPHSDGLGTSSKPGKPESLQADALTSQKLAHSSVCREFVASNMSLCQETRCSLLHFNGKMMGLVRLCPAHPRNSSKAGGLKDAILRNDTTTHRHTPIPSASRRRLCQASPSLCLPQPAGFLNDGPRASLWDMSMARHDSTEEVRTQDPPSVAPVRPRLAGWFLVPFISSVISGRAPTNGVDDSAILLTVLTLT</sequence>
<protein>
    <submittedName>
        <fullName evidence="1">Uncharacterized protein</fullName>
    </submittedName>
</protein>
<gene>
    <name evidence="1" type="ORF">CSOJ01_05296</name>
</gene>
<organism evidence="1 2">
    <name type="scientific">Colletotrichum sojae</name>
    <dbReference type="NCBI Taxonomy" id="2175907"/>
    <lineage>
        <taxon>Eukaryota</taxon>
        <taxon>Fungi</taxon>
        <taxon>Dikarya</taxon>
        <taxon>Ascomycota</taxon>
        <taxon>Pezizomycotina</taxon>
        <taxon>Sordariomycetes</taxon>
        <taxon>Hypocreomycetidae</taxon>
        <taxon>Glomerellales</taxon>
        <taxon>Glomerellaceae</taxon>
        <taxon>Colletotrichum</taxon>
        <taxon>Colletotrichum orchidearum species complex</taxon>
    </lineage>
</organism>
<comment type="caution">
    <text evidence="1">The sequence shown here is derived from an EMBL/GenBank/DDBJ whole genome shotgun (WGS) entry which is preliminary data.</text>
</comment>
<dbReference type="Proteomes" id="UP000652219">
    <property type="component" value="Unassembled WGS sequence"/>
</dbReference>
<evidence type="ECO:0000313" key="1">
    <source>
        <dbReference type="EMBL" id="KAF6812172.1"/>
    </source>
</evidence>
<evidence type="ECO:0000313" key="2">
    <source>
        <dbReference type="Proteomes" id="UP000652219"/>
    </source>
</evidence>
<reference evidence="1 2" key="1">
    <citation type="journal article" date="2020" name="Phytopathology">
        <title>Genome Sequence Resources of Colletotrichum truncatum, C. plurivorum, C. musicola, and C. sojae: Four Species Pathogenic to Soybean (Glycine max).</title>
        <authorList>
            <person name="Rogerio F."/>
            <person name="Boufleur T.R."/>
            <person name="Ciampi-Guillardi M."/>
            <person name="Sukno S.A."/>
            <person name="Thon M.R."/>
            <person name="Massola Junior N.S."/>
            <person name="Baroncelli R."/>
        </authorList>
    </citation>
    <scope>NUCLEOTIDE SEQUENCE [LARGE SCALE GENOMIC DNA]</scope>
    <source>
        <strain evidence="1 2">LFN0009</strain>
    </source>
</reference>
<keyword evidence="2" id="KW-1185">Reference proteome</keyword>
<dbReference type="AlphaFoldDB" id="A0A8H6JFK0"/>
<dbReference type="EMBL" id="WIGN01000066">
    <property type="protein sequence ID" value="KAF6812172.1"/>
    <property type="molecule type" value="Genomic_DNA"/>
</dbReference>